<reference evidence="3" key="1">
    <citation type="journal article" date="2022" name="Nat. Microbiol.">
        <title>Unique mobile elements and scalable gene flow at the prokaryote-eukaryote boundary revealed by circularized Asgard archaea genomes.</title>
        <authorList>
            <person name="Wu F."/>
            <person name="Speth D.R."/>
            <person name="Philosof A."/>
            <person name="Cremiere A."/>
            <person name="Narayanan A."/>
            <person name="Barco R.A."/>
            <person name="Connon S.A."/>
            <person name="Amend J.P."/>
            <person name="Antoshechkin I.A."/>
            <person name="Orphan V.J."/>
        </authorList>
    </citation>
    <scope>NUCLEOTIDE SEQUENCE</scope>
    <source>
        <strain evidence="3">PM71</strain>
    </source>
</reference>
<dbReference type="SUPFAM" id="SSF52467">
    <property type="entry name" value="DHS-like NAD/FAD-binding domain"/>
    <property type="match status" value="1"/>
</dbReference>
<accession>A0A9Y1BKP8</accession>
<dbReference type="GO" id="GO:0050660">
    <property type="term" value="F:flavin adenine dinucleotide binding"/>
    <property type="evidence" value="ECO:0007669"/>
    <property type="project" value="InterPro"/>
</dbReference>
<evidence type="ECO:0000256" key="1">
    <source>
        <dbReference type="ARBA" id="ARBA00005817"/>
    </source>
</evidence>
<protein>
    <submittedName>
        <fullName evidence="3">Electron transfer flavoprotein subunit alpha/FixB family protein</fullName>
    </submittedName>
</protein>
<comment type="similarity">
    <text evidence="1">Belongs to the ETF alpha-subunit/FixB family.</text>
</comment>
<gene>
    <name evidence="3" type="ORF">K9W45_13465</name>
</gene>
<dbReference type="AlphaFoldDB" id="A0A9Y1BKP8"/>
<dbReference type="PANTHER" id="PTHR43153">
    <property type="entry name" value="ELECTRON TRANSFER FLAVOPROTEIN ALPHA"/>
    <property type="match status" value="1"/>
</dbReference>
<dbReference type="Pfam" id="PF00766">
    <property type="entry name" value="ETF_alpha"/>
    <property type="match status" value="1"/>
</dbReference>
<dbReference type="GO" id="GO:0033539">
    <property type="term" value="P:fatty acid beta-oxidation using acyl-CoA dehydrogenase"/>
    <property type="evidence" value="ECO:0007669"/>
    <property type="project" value="TreeGrafter"/>
</dbReference>
<dbReference type="InterPro" id="IPR001308">
    <property type="entry name" value="ETF_a/FixB"/>
</dbReference>
<dbReference type="Gene3D" id="3.40.50.620">
    <property type="entry name" value="HUPs"/>
    <property type="match status" value="1"/>
</dbReference>
<dbReference type="Gene3D" id="3.40.50.1220">
    <property type="entry name" value="TPP-binding domain"/>
    <property type="match status" value="1"/>
</dbReference>
<name>A0A9Y1BKP8_9ARCH</name>
<evidence type="ECO:0000313" key="3">
    <source>
        <dbReference type="EMBL" id="UJG40831.1"/>
    </source>
</evidence>
<dbReference type="InterPro" id="IPR014729">
    <property type="entry name" value="Rossmann-like_a/b/a_fold"/>
</dbReference>
<dbReference type="PANTHER" id="PTHR43153:SF1">
    <property type="entry name" value="ELECTRON TRANSFER FLAVOPROTEIN SUBUNIT ALPHA, MITOCHONDRIAL"/>
    <property type="match status" value="1"/>
</dbReference>
<dbReference type="GO" id="GO:0009055">
    <property type="term" value="F:electron transfer activity"/>
    <property type="evidence" value="ECO:0007669"/>
    <property type="project" value="InterPro"/>
</dbReference>
<dbReference type="EMBL" id="CP084166">
    <property type="protein sequence ID" value="UJG40831.1"/>
    <property type="molecule type" value="Genomic_DNA"/>
</dbReference>
<dbReference type="SUPFAM" id="SSF52402">
    <property type="entry name" value="Adenine nucleotide alpha hydrolases-like"/>
    <property type="match status" value="1"/>
</dbReference>
<dbReference type="SMART" id="SM00893">
    <property type="entry name" value="ETF"/>
    <property type="match status" value="1"/>
</dbReference>
<proteinExistence type="inferred from homology"/>
<dbReference type="InterPro" id="IPR029035">
    <property type="entry name" value="DHS-like_NAD/FAD-binding_dom"/>
</dbReference>
<feature type="domain" description="Electron transfer flavoprotein alpha/beta-subunit N-terminal" evidence="2">
    <location>
        <begin position="4"/>
        <end position="190"/>
    </location>
</feature>
<sequence length="319" mass="34768">MTGILVFALIRDGEIEENVLGVLNKVKNFTSLGDVSAALLCEQAKDEWISTLGKHGAKKVFVVEAPELSTYLSRAYVKAMLEIIKTADPKVVIGGGLVNVEDLIPRLAVHYNTTCLERVTDLILEGDDLIAITPVRDDQAMVKMKSKGEKIFITTRAGAFFIDENPEGQEPEIEKLTVSFDEKDRIVKSVEILKAKKTVNLKDAKIIVAGGRGVGGKDKFAIIKELADLLGGEMGATRACTDLHWIEETYEIGQTGQSVSPDLYIAAGISGAPQHICGVKAKTLIAINTDERASIFKYCDYGIVGDLHQILPILKEKIK</sequence>
<dbReference type="InterPro" id="IPR014731">
    <property type="entry name" value="ETF_asu_C"/>
</dbReference>
<dbReference type="PIRSF" id="PIRSF000089">
    <property type="entry name" value="Electra_flavoP_a"/>
    <property type="match status" value="1"/>
</dbReference>
<dbReference type="InterPro" id="IPR014730">
    <property type="entry name" value="ETF_a/b_N"/>
</dbReference>
<dbReference type="Proteomes" id="UP001201020">
    <property type="component" value="Chromosome"/>
</dbReference>
<organism evidence="3">
    <name type="scientific">Candidatus Heimdallarchaeum aukensis</name>
    <dbReference type="NCBI Taxonomy" id="2876573"/>
    <lineage>
        <taxon>Archaea</taxon>
        <taxon>Promethearchaeati</taxon>
        <taxon>Candidatus Heimdallarchaeota</taxon>
        <taxon>Candidatus Heimdallarchaeia (ex Rinke et al. 2021) (nom. nud.)</taxon>
        <taxon>Candidatus Heimdallarchaeales</taxon>
        <taxon>Candidatus Heimdallarchaeaceae</taxon>
        <taxon>Candidatus Heimdallarchaeum</taxon>
    </lineage>
</organism>
<evidence type="ECO:0000259" key="2">
    <source>
        <dbReference type="SMART" id="SM00893"/>
    </source>
</evidence>
<dbReference type="Pfam" id="PF01012">
    <property type="entry name" value="ETF"/>
    <property type="match status" value="1"/>
</dbReference>